<protein>
    <submittedName>
        <fullName evidence="1">Uncharacterized protein</fullName>
    </submittedName>
</protein>
<dbReference type="Proteomes" id="UP001175228">
    <property type="component" value="Unassembled WGS sequence"/>
</dbReference>
<proteinExistence type="predicted"/>
<keyword evidence="2" id="KW-1185">Reference proteome</keyword>
<dbReference type="EMBL" id="JAUEPU010000005">
    <property type="protein sequence ID" value="KAK0502458.1"/>
    <property type="molecule type" value="Genomic_DNA"/>
</dbReference>
<name>A0AA39QGG2_9AGAR</name>
<evidence type="ECO:0000313" key="1">
    <source>
        <dbReference type="EMBL" id="KAK0502458.1"/>
    </source>
</evidence>
<gene>
    <name evidence="1" type="ORF">EDD18DRAFT_1140882</name>
</gene>
<organism evidence="1 2">
    <name type="scientific">Armillaria luteobubalina</name>
    <dbReference type="NCBI Taxonomy" id="153913"/>
    <lineage>
        <taxon>Eukaryota</taxon>
        <taxon>Fungi</taxon>
        <taxon>Dikarya</taxon>
        <taxon>Basidiomycota</taxon>
        <taxon>Agaricomycotina</taxon>
        <taxon>Agaricomycetes</taxon>
        <taxon>Agaricomycetidae</taxon>
        <taxon>Agaricales</taxon>
        <taxon>Marasmiineae</taxon>
        <taxon>Physalacriaceae</taxon>
        <taxon>Armillaria</taxon>
    </lineage>
</organism>
<accession>A0AA39QGG2</accession>
<reference evidence="1" key="1">
    <citation type="submission" date="2023-06" db="EMBL/GenBank/DDBJ databases">
        <authorList>
            <consortium name="Lawrence Berkeley National Laboratory"/>
            <person name="Ahrendt S."/>
            <person name="Sahu N."/>
            <person name="Indic B."/>
            <person name="Wong-Bajracharya J."/>
            <person name="Merenyi Z."/>
            <person name="Ke H.-M."/>
            <person name="Monk M."/>
            <person name="Kocsube S."/>
            <person name="Drula E."/>
            <person name="Lipzen A."/>
            <person name="Balint B."/>
            <person name="Henrissat B."/>
            <person name="Andreopoulos B."/>
            <person name="Martin F.M."/>
            <person name="Harder C.B."/>
            <person name="Rigling D."/>
            <person name="Ford K.L."/>
            <person name="Foster G.D."/>
            <person name="Pangilinan J."/>
            <person name="Papanicolaou A."/>
            <person name="Barry K."/>
            <person name="LaButti K."/>
            <person name="Viragh M."/>
            <person name="Koriabine M."/>
            <person name="Yan M."/>
            <person name="Riley R."/>
            <person name="Champramary S."/>
            <person name="Plett K.L."/>
            <person name="Tsai I.J."/>
            <person name="Slot J."/>
            <person name="Sipos G."/>
            <person name="Plett J."/>
            <person name="Nagy L.G."/>
            <person name="Grigoriev I.V."/>
        </authorList>
    </citation>
    <scope>NUCLEOTIDE SEQUENCE</scope>
    <source>
        <strain evidence="1">HWK02</strain>
    </source>
</reference>
<sequence length="67" mass="7893">MQTSKEDKHWQIHQMFDVYKRGALCLVLPGGVQRRVRSDEYAAWINRGYTLQETLAPPRIGVIYSWK</sequence>
<dbReference type="AlphaFoldDB" id="A0AA39QGG2"/>
<evidence type="ECO:0000313" key="2">
    <source>
        <dbReference type="Proteomes" id="UP001175228"/>
    </source>
</evidence>
<comment type="caution">
    <text evidence="1">The sequence shown here is derived from an EMBL/GenBank/DDBJ whole genome shotgun (WGS) entry which is preliminary data.</text>
</comment>